<organism evidence="4 5">
    <name type="scientific">Sediminicoccus rosea</name>
    <dbReference type="NCBI Taxonomy" id="1225128"/>
    <lineage>
        <taxon>Bacteria</taxon>
        <taxon>Pseudomonadati</taxon>
        <taxon>Pseudomonadota</taxon>
        <taxon>Alphaproteobacteria</taxon>
        <taxon>Acetobacterales</taxon>
        <taxon>Roseomonadaceae</taxon>
        <taxon>Sediminicoccus</taxon>
    </lineage>
</organism>
<dbReference type="Proteomes" id="UP001305521">
    <property type="component" value="Chromosome"/>
</dbReference>
<evidence type="ECO:0000313" key="4">
    <source>
        <dbReference type="EMBL" id="WPB86721.1"/>
    </source>
</evidence>
<proteinExistence type="predicted"/>
<dbReference type="Pfam" id="PF00296">
    <property type="entry name" value="Bac_luciferase"/>
    <property type="match status" value="1"/>
</dbReference>
<dbReference type="PANTHER" id="PTHR30137:SF8">
    <property type="entry name" value="BLR5498 PROTEIN"/>
    <property type="match status" value="1"/>
</dbReference>
<evidence type="ECO:0000256" key="1">
    <source>
        <dbReference type="ARBA" id="ARBA00023002"/>
    </source>
</evidence>
<dbReference type="GO" id="GO:0016491">
    <property type="term" value="F:oxidoreductase activity"/>
    <property type="evidence" value="ECO:0007669"/>
    <property type="project" value="UniProtKB-KW"/>
</dbReference>
<keyword evidence="2" id="KW-0503">Monooxygenase</keyword>
<evidence type="ECO:0000259" key="3">
    <source>
        <dbReference type="Pfam" id="PF00296"/>
    </source>
</evidence>
<dbReference type="RefSeq" id="WP_318650690.1">
    <property type="nucleotide sequence ID" value="NZ_CP137852.1"/>
</dbReference>
<gene>
    <name evidence="4" type="ORF">R9Z33_07530</name>
</gene>
<reference evidence="4 5" key="1">
    <citation type="submission" date="2023-11" db="EMBL/GenBank/DDBJ databases">
        <title>Arctic aerobic anoxygenic photoheterotroph Sediminicoccus rosea KRV36 adapts its photosynthesis to long days of polar summer.</title>
        <authorList>
            <person name="Tomasch J."/>
            <person name="Kopejtka K."/>
            <person name="Bily T."/>
            <person name="Gardiner A.T."/>
            <person name="Gardian Z."/>
            <person name="Shivaramu S."/>
            <person name="Koblizek M."/>
            <person name="Engelhardt F."/>
            <person name="Kaftan D."/>
        </authorList>
    </citation>
    <scope>NUCLEOTIDE SEQUENCE [LARGE SCALE GENOMIC DNA]</scope>
    <source>
        <strain evidence="4 5">R-30</strain>
    </source>
</reference>
<evidence type="ECO:0000313" key="5">
    <source>
        <dbReference type="Proteomes" id="UP001305521"/>
    </source>
</evidence>
<dbReference type="PANTHER" id="PTHR30137">
    <property type="entry name" value="LUCIFERASE-LIKE MONOOXYGENASE"/>
    <property type="match status" value="1"/>
</dbReference>
<evidence type="ECO:0000256" key="2">
    <source>
        <dbReference type="ARBA" id="ARBA00023033"/>
    </source>
</evidence>
<dbReference type="Gene3D" id="3.20.20.30">
    <property type="entry name" value="Luciferase-like domain"/>
    <property type="match status" value="1"/>
</dbReference>
<keyword evidence="5" id="KW-1185">Reference proteome</keyword>
<name>A0ABZ0PNB9_9PROT</name>
<dbReference type="InterPro" id="IPR011251">
    <property type="entry name" value="Luciferase-like_dom"/>
</dbReference>
<sequence length="348" mass="37569">MDFALFNLMSLNHAEETPGEVMALTTAAVQQAEALGFDSTWFAEHHFTSASVCASPLMMAAHCAALTKRIRLGPAVVVLPLHHPLRVVQEVGMLNILTGGRLNLGIGTGHQPHEFRSFGVDLAARTEILTEGWDILEQGLRTGVVEHAGTHYQIPATPICIPSAMPPLYLAGGSPDLLARAARCGATPLISQGLREAEAALPLKARAEAGYRAGGFTGRDIPLGIQRYVFVTEDPAEQRQAAEGLLKLARATLSLRDDVPPRDGVMMRSVPYEGEPSVEWLLERAPIGPAEKVARILAHDMRVLRPSHMSLYMGFSGLPRGRVLEALERLGRDVLPVLRRGEALALAS</sequence>
<dbReference type="InterPro" id="IPR050766">
    <property type="entry name" value="Bact_Lucif_Oxidored"/>
</dbReference>
<protein>
    <submittedName>
        <fullName evidence="4">LLM class flavin-dependent oxidoreductase</fullName>
        <ecNumber evidence="4">1.-.-.-</ecNumber>
    </submittedName>
</protein>
<dbReference type="EMBL" id="CP137852">
    <property type="protein sequence ID" value="WPB86721.1"/>
    <property type="molecule type" value="Genomic_DNA"/>
</dbReference>
<feature type="domain" description="Luciferase-like" evidence="3">
    <location>
        <begin position="4"/>
        <end position="246"/>
    </location>
</feature>
<dbReference type="SUPFAM" id="SSF51679">
    <property type="entry name" value="Bacterial luciferase-like"/>
    <property type="match status" value="1"/>
</dbReference>
<dbReference type="InterPro" id="IPR036661">
    <property type="entry name" value="Luciferase-like_sf"/>
</dbReference>
<dbReference type="EC" id="1.-.-.-" evidence="4"/>
<keyword evidence="1 4" id="KW-0560">Oxidoreductase</keyword>
<accession>A0ABZ0PNB9</accession>